<comment type="caution">
    <text evidence="1">The sequence shown here is derived from an EMBL/GenBank/DDBJ whole genome shotgun (WGS) entry which is preliminary data.</text>
</comment>
<dbReference type="AlphaFoldDB" id="A0A8J2S8T8"/>
<dbReference type="Proteomes" id="UP000789595">
    <property type="component" value="Unassembled WGS sequence"/>
</dbReference>
<dbReference type="CDD" id="cd07040">
    <property type="entry name" value="HP"/>
    <property type="match status" value="1"/>
</dbReference>
<dbReference type="InterPro" id="IPR013078">
    <property type="entry name" value="His_Pase_superF_clade-1"/>
</dbReference>
<accession>A0A8J2S8T8</accession>
<proteinExistence type="predicted"/>
<keyword evidence="2" id="KW-1185">Reference proteome</keyword>
<gene>
    <name evidence="1" type="ORF">PECAL_1P04660</name>
</gene>
<dbReference type="EMBL" id="CAKKNE010000001">
    <property type="protein sequence ID" value="CAH0364114.1"/>
    <property type="molecule type" value="Genomic_DNA"/>
</dbReference>
<protein>
    <recommendedName>
        <fullName evidence="3">Phosphoglycerate mutase</fullName>
    </recommendedName>
</protein>
<dbReference type="SMART" id="SM00855">
    <property type="entry name" value="PGAM"/>
    <property type="match status" value="1"/>
</dbReference>
<reference evidence="1" key="1">
    <citation type="submission" date="2021-11" db="EMBL/GenBank/DDBJ databases">
        <authorList>
            <consortium name="Genoscope - CEA"/>
            <person name="William W."/>
        </authorList>
    </citation>
    <scope>NUCLEOTIDE SEQUENCE</scope>
</reference>
<evidence type="ECO:0000313" key="1">
    <source>
        <dbReference type="EMBL" id="CAH0364114.1"/>
    </source>
</evidence>
<dbReference type="OrthoDB" id="45382at2759"/>
<dbReference type="Pfam" id="PF00300">
    <property type="entry name" value="His_Phos_1"/>
    <property type="match status" value="1"/>
</dbReference>
<dbReference type="Gene3D" id="3.40.50.1240">
    <property type="entry name" value="Phosphoglycerate mutase-like"/>
    <property type="match status" value="1"/>
</dbReference>
<dbReference type="InterPro" id="IPR029033">
    <property type="entry name" value="His_PPase_superfam"/>
</dbReference>
<evidence type="ECO:0000313" key="2">
    <source>
        <dbReference type="Proteomes" id="UP000789595"/>
    </source>
</evidence>
<dbReference type="SUPFAM" id="SSF53254">
    <property type="entry name" value="Phosphoglycerate mutase-like"/>
    <property type="match status" value="1"/>
</dbReference>
<name>A0A8J2S8T8_9STRA</name>
<sequence length="246" mass="26626">MPRSSRLLLTLKTAAALLPRRTQRRTLFYGWGGFQGEGASALADAVKATDVRVAYLRHGNTEPNEVDFDRTLTKQGRWQAVAAAKSYGLSLRPFLPTALSSEAPRAVETAQIFLEDAGRDVELVTDRSLYDGTMQPEGSAVFREIGYAPLDFYLKDGRANAVLGDYAENAAARVAATLAGFGQCSRRRTLVVVGHAIYLPAAALFAAEALGCDQKGRSQILGCDTQEAEGYLVEPDGSVSLLRRPR</sequence>
<organism evidence="1 2">
    <name type="scientific">Pelagomonas calceolata</name>
    <dbReference type="NCBI Taxonomy" id="35677"/>
    <lineage>
        <taxon>Eukaryota</taxon>
        <taxon>Sar</taxon>
        <taxon>Stramenopiles</taxon>
        <taxon>Ochrophyta</taxon>
        <taxon>Pelagophyceae</taxon>
        <taxon>Pelagomonadales</taxon>
        <taxon>Pelagomonadaceae</taxon>
        <taxon>Pelagomonas</taxon>
    </lineage>
</organism>
<evidence type="ECO:0008006" key="3">
    <source>
        <dbReference type="Google" id="ProtNLM"/>
    </source>
</evidence>